<dbReference type="VEuPathDB" id="TrichDB:TVAGG3_0236100"/>
<gene>
    <name evidence="1" type="ORF">TVAG_439200</name>
</gene>
<accession>A2FQY7</accession>
<dbReference type="KEGG" id="tva:4750405"/>
<sequence>MSSRNKKREDLLERLKILKNKLHAEHLNWVSPNNKIEKFEPVEIKPSKMPSNTKASTESLRKKWREILVDQKIQKIQDYRTKDEFLSLWKYIKGYQVNEPPNLDNIFYINNEDFIKAQSYAIHELIETDI</sequence>
<evidence type="ECO:0000313" key="2">
    <source>
        <dbReference type="Proteomes" id="UP000001542"/>
    </source>
</evidence>
<protein>
    <submittedName>
        <fullName evidence="1">Uncharacterized protein</fullName>
    </submittedName>
</protein>
<reference evidence="1" key="2">
    <citation type="journal article" date="2007" name="Science">
        <title>Draft genome sequence of the sexually transmitted pathogen Trichomonas vaginalis.</title>
        <authorList>
            <person name="Carlton J.M."/>
            <person name="Hirt R.P."/>
            <person name="Silva J.C."/>
            <person name="Delcher A.L."/>
            <person name="Schatz M."/>
            <person name="Zhao Q."/>
            <person name="Wortman J.R."/>
            <person name="Bidwell S.L."/>
            <person name="Alsmark U.C.M."/>
            <person name="Besteiro S."/>
            <person name="Sicheritz-Ponten T."/>
            <person name="Noel C.J."/>
            <person name="Dacks J.B."/>
            <person name="Foster P.G."/>
            <person name="Simillion C."/>
            <person name="Van de Peer Y."/>
            <person name="Miranda-Saavedra D."/>
            <person name="Barton G.J."/>
            <person name="Westrop G.D."/>
            <person name="Mueller S."/>
            <person name="Dessi D."/>
            <person name="Fiori P.L."/>
            <person name="Ren Q."/>
            <person name="Paulsen I."/>
            <person name="Zhang H."/>
            <person name="Bastida-Corcuera F.D."/>
            <person name="Simoes-Barbosa A."/>
            <person name="Brown M.T."/>
            <person name="Hayes R.D."/>
            <person name="Mukherjee M."/>
            <person name="Okumura C.Y."/>
            <person name="Schneider R."/>
            <person name="Smith A.J."/>
            <person name="Vanacova S."/>
            <person name="Villalvazo M."/>
            <person name="Haas B.J."/>
            <person name="Pertea M."/>
            <person name="Feldblyum T.V."/>
            <person name="Utterback T.R."/>
            <person name="Shu C.L."/>
            <person name="Osoegawa K."/>
            <person name="de Jong P.J."/>
            <person name="Hrdy I."/>
            <person name="Horvathova L."/>
            <person name="Zubacova Z."/>
            <person name="Dolezal P."/>
            <person name="Malik S.B."/>
            <person name="Logsdon J.M. Jr."/>
            <person name="Henze K."/>
            <person name="Gupta A."/>
            <person name="Wang C.C."/>
            <person name="Dunne R.L."/>
            <person name="Upcroft J.A."/>
            <person name="Upcroft P."/>
            <person name="White O."/>
            <person name="Salzberg S.L."/>
            <person name="Tang P."/>
            <person name="Chiu C.-H."/>
            <person name="Lee Y.-S."/>
            <person name="Embley T.M."/>
            <person name="Coombs G.H."/>
            <person name="Mottram J.C."/>
            <person name="Tachezy J."/>
            <person name="Fraser-Liggett C.M."/>
            <person name="Johnson P.J."/>
        </authorList>
    </citation>
    <scope>NUCLEOTIDE SEQUENCE [LARGE SCALE GENOMIC DNA]</scope>
    <source>
        <strain evidence="1">G3</strain>
    </source>
</reference>
<dbReference type="EMBL" id="DS113953">
    <property type="protein sequence ID" value="EAX92692.1"/>
    <property type="molecule type" value="Genomic_DNA"/>
</dbReference>
<reference evidence="1" key="1">
    <citation type="submission" date="2006-10" db="EMBL/GenBank/DDBJ databases">
        <authorList>
            <person name="Amadeo P."/>
            <person name="Zhao Q."/>
            <person name="Wortman J."/>
            <person name="Fraser-Liggett C."/>
            <person name="Carlton J."/>
        </authorList>
    </citation>
    <scope>NUCLEOTIDE SEQUENCE</scope>
    <source>
        <strain evidence="1">G3</strain>
    </source>
</reference>
<dbReference type="InParanoid" id="A2FQY7"/>
<dbReference type="SMR" id="A2FQY7"/>
<name>A2FQY7_TRIV3</name>
<keyword evidence="2" id="KW-1185">Reference proteome</keyword>
<evidence type="ECO:0000313" key="1">
    <source>
        <dbReference type="EMBL" id="EAX92692.1"/>
    </source>
</evidence>
<organism evidence="1 2">
    <name type="scientific">Trichomonas vaginalis (strain ATCC PRA-98 / G3)</name>
    <dbReference type="NCBI Taxonomy" id="412133"/>
    <lineage>
        <taxon>Eukaryota</taxon>
        <taxon>Metamonada</taxon>
        <taxon>Parabasalia</taxon>
        <taxon>Trichomonadida</taxon>
        <taxon>Trichomonadidae</taxon>
        <taxon>Trichomonas</taxon>
    </lineage>
</organism>
<dbReference type="AlphaFoldDB" id="A2FQY7"/>
<dbReference type="RefSeq" id="XP_001305622.1">
    <property type="nucleotide sequence ID" value="XM_001305621.1"/>
</dbReference>
<dbReference type="VEuPathDB" id="TrichDB:TVAG_439200"/>
<proteinExistence type="predicted"/>
<dbReference type="Proteomes" id="UP000001542">
    <property type="component" value="Unassembled WGS sequence"/>
</dbReference>